<sequence length="107" mass="11439">MSQPTAAATAVSSSKVQHEYDTQTAPLLMNPTSAHALNSSDSRCPSSFGFHVAATQLRKESHSTSRAEGGTLRGESRETPCNGSSKLAKLEGKSQFAADKIDLRRPY</sequence>
<gene>
    <name evidence="2" type="ORF">E2C01_032173</name>
</gene>
<dbReference type="EMBL" id="VSRR010004133">
    <property type="protein sequence ID" value="MPC38662.1"/>
    <property type="molecule type" value="Genomic_DNA"/>
</dbReference>
<keyword evidence="3" id="KW-1185">Reference proteome</keyword>
<comment type="caution">
    <text evidence="2">The sequence shown here is derived from an EMBL/GenBank/DDBJ whole genome shotgun (WGS) entry which is preliminary data.</text>
</comment>
<protein>
    <submittedName>
        <fullName evidence="2">Uncharacterized protein</fullName>
    </submittedName>
</protein>
<evidence type="ECO:0000313" key="3">
    <source>
        <dbReference type="Proteomes" id="UP000324222"/>
    </source>
</evidence>
<proteinExistence type="predicted"/>
<reference evidence="2 3" key="1">
    <citation type="submission" date="2019-05" db="EMBL/GenBank/DDBJ databases">
        <title>Another draft genome of Portunus trituberculatus and its Hox gene families provides insights of decapod evolution.</title>
        <authorList>
            <person name="Jeong J.-H."/>
            <person name="Song I."/>
            <person name="Kim S."/>
            <person name="Choi T."/>
            <person name="Kim D."/>
            <person name="Ryu S."/>
            <person name="Kim W."/>
        </authorList>
    </citation>
    <scope>NUCLEOTIDE SEQUENCE [LARGE SCALE GENOMIC DNA]</scope>
    <source>
        <tissue evidence="2">Muscle</tissue>
    </source>
</reference>
<accession>A0A5B7EWU2</accession>
<evidence type="ECO:0000256" key="1">
    <source>
        <dbReference type="SAM" id="MobiDB-lite"/>
    </source>
</evidence>
<dbReference type="AlphaFoldDB" id="A0A5B7EWU2"/>
<feature type="region of interest" description="Disordered" evidence="1">
    <location>
        <begin position="57"/>
        <end position="88"/>
    </location>
</feature>
<organism evidence="2 3">
    <name type="scientific">Portunus trituberculatus</name>
    <name type="common">Swimming crab</name>
    <name type="synonym">Neptunus trituberculatus</name>
    <dbReference type="NCBI Taxonomy" id="210409"/>
    <lineage>
        <taxon>Eukaryota</taxon>
        <taxon>Metazoa</taxon>
        <taxon>Ecdysozoa</taxon>
        <taxon>Arthropoda</taxon>
        <taxon>Crustacea</taxon>
        <taxon>Multicrustacea</taxon>
        <taxon>Malacostraca</taxon>
        <taxon>Eumalacostraca</taxon>
        <taxon>Eucarida</taxon>
        <taxon>Decapoda</taxon>
        <taxon>Pleocyemata</taxon>
        <taxon>Brachyura</taxon>
        <taxon>Eubrachyura</taxon>
        <taxon>Portunoidea</taxon>
        <taxon>Portunidae</taxon>
        <taxon>Portuninae</taxon>
        <taxon>Portunus</taxon>
    </lineage>
</organism>
<name>A0A5B7EWU2_PORTR</name>
<dbReference type="Proteomes" id="UP000324222">
    <property type="component" value="Unassembled WGS sequence"/>
</dbReference>
<evidence type="ECO:0000313" key="2">
    <source>
        <dbReference type="EMBL" id="MPC38662.1"/>
    </source>
</evidence>